<dbReference type="Gene3D" id="3.40.50.11780">
    <property type="match status" value="2"/>
</dbReference>
<dbReference type="OrthoDB" id="9767864at2"/>
<dbReference type="InterPro" id="IPR052042">
    <property type="entry name" value="Tail_sheath_structural"/>
</dbReference>
<feature type="domain" description="Tail sheath protein C-terminal" evidence="2">
    <location>
        <begin position="553"/>
        <end position="657"/>
    </location>
</feature>
<accession>A0A494VLP9</accession>
<evidence type="ECO:0000313" key="4">
    <source>
        <dbReference type="Proteomes" id="UP000270046"/>
    </source>
</evidence>
<proteinExistence type="inferred from homology"/>
<dbReference type="KEGG" id="muh:HYN43_004045"/>
<dbReference type="Proteomes" id="UP000270046">
    <property type="component" value="Chromosome"/>
</dbReference>
<gene>
    <name evidence="3" type="ORF">HYN43_004045</name>
</gene>
<comment type="similarity">
    <text evidence="1">Belongs to the myoviridae tail sheath protein family.</text>
</comment>
<name>A0A494VLP9_9SPHI</name>
<organism evidence="3 4">
    <name type="scientific">Mucilaginibacter celer</name>
    <dbReference type="NCBI Taxonomy" id="2305508"/>
    <lineage>
        <taxon>Bacteria</taxon>
        <taxon>Pseudomonadati</taxon>
        <taxon>Bacteroidota</taxon>
        <taxon>Sphingobacteriia</taxon>
        <taxon>Sphingobacteriales</taxon>
        <taxon>Sphingobacteriaceae</taxon>
        <taxon>Mucilaginibacter</taxon>
    </lineage>
</organism>
<evidence type="ECO:0000259" key="2">
    <source>
        <dbReference type="Pfam" id="PF17482"/>
    </source>
</evidence>
<sequence length="664" mass="72674">MAYKTPGVYVQEIALFPPSVAQVETAIPAFIGYTAFALTPDGKTLANTPTRIKSLLEFESLFGTAYIQVAYNVTIDPANNHILGVLPDKRFHLYNALRQYFDNGGGPCYIVSVGSFADTIGFQPLSDGIATLSAYDEPTLILFPDAVELLDATKKPDLLKFSSLQTQALALCARMQDRFSILDVLQGDKPQNVSYKPIDDFRNSVGLNNLNYGAAYYPWIITSYAVNVDFRQLVFWDNANPTPNKITNYDAFSKSQAEKDLVTALQNAMSDTDKVIAQVFSTQADKDALRLGGIDAIKAKLSVFVNNLIKNVTADTQTTGYMNLVSSVAVAFKKAKAAIPANSPLNVDIDRMAKDKKLTDAIVKLVSIEKNVTVKPNMPGRDPKTIYGVLDGTDWLQGLTFDTAPITPDVYTHNAVGGLNIVKAVTDTLNTILSYFAALLSGAQFYENQAEQALFAGNAFFNGVNVATGLEMSTMPPSGSIAGVYANVDGARGVWKAPANVSLNNVVGPVVKIDNSDQDDMNVTSTGKSINAIRAFAGRGTLVWGARTLAGNDNEWRYIPVRRFFIMVEESVKKATYPFVFENNDANTWTKMRVMVQNFLTLQWRAGALQGAKPEDAFFVHVGLNETMTAQDILEGRMIVEIGMAVVRPAEFIILRFMHKMMES</sequence>
<dbReference type="RefSeq" id="WP_119408239.1">
    <property type="nucleotide sequence ID" value="NZ_CP032869.1"/>
</dbReference>
<evidence type="ECO:0000313" key="3">
    <source>
        <dbReference type="EMBL" id="AYL94521.1"/>
    </source>
</evidence>
<evidence type="ECO:0000256" key="1">
    <source>
        <dbReference type="ARBA" id="ARBA00008005"/>
    </source>
</evidence>
<keyword evidence="4" id="KW-1185">Reference proteome</keyword>
<dbReference type="InterPro" id="IPR020287">
    <property type="entry name" value="Tail_sheath_C"/>
</dbReference>
<dbReference type="AlphaFoldDB" id="A0A494VLP9"/>
<dbReference type="PANTHER" id="PTHR35861:SF1">
    <property type="entry name" value="PHAGE TAIL SHEATH PROTEIN"/>
    <property type="match status" value="1"/>
</dbReference>
<dbReference type="Pfam" id="PF17482">
    <property type="entry name" value="Phage_sheath_1C"/>
    <property type="match status" value="1"/>
</dbReference>
<reference evidence="3 4" key="1">
    <citation type="submission" date="2018-10" db="EMBL/GenBank/DDBJ databases">
        <title>Genome sequencing of Mucilaginibacter sp. HYN0043.</title>
        <authorList>
            <person name="Kim M."/>
            <person name="Yi H."/>
        </authorList>
    </citation>
    <scope>NUCLEOTIDE SEQUENCE [LARGE SCALE GENOMIC DNA]</scope>
    <source>
        <strain evidence="3 4">HYN0043</strain>
    </source>
</reference>
<dbReference type="EMBL" id="CP032869">
    <property type="protein sequence ID" value="AYL94521.1"/>
    <property type="molecule type" value="Genomic_DNA"/>
</dbReference>
<dbReference type="PANTHER" id="PTHR35861">
    <property type="match status" value="1"/>
</dbReference>
<protein>
    <submittedName>
        <fullName evidence="3">Phage tail protein</fullName>
    </submittedName>
</protein>